<evidence type="ECO:0000259" key="1">
    <source>
        <dbReference type="Pfam" id="PF08711"/>
    </source>
</evidence>
<dbReference type="InterPro" id="IPR044204">
    <property type="entry name" value="IWS1/2"/>
</dbReference>
<organism evidence="2 3">
    <name type="scientific">Ambrosia artemisiifolia</name>
    <name type="common">Common ragweed</name>
    <dbReference type="NCBI Taxonomy" id="4212"/>
    <lineage>
        <taxon>Eukaryota</taxon>
        <taxon>Viridiplantae</taxon>
        <taxon>Streptophyta</taxon>
        <taxon>Embryophyta</taxon>
        <taxon>Tracheophyta</taxon>
        <taxon>Spermatophyta</taxon>
        <taxon>Magnoliopsida</taxon>
        <taxon>eudicotyledons</taxon>
        <taxon>Gunneridae</taxon>
        <taxon>Pentapetalae</taxon>
        <taxon>asterids</taxon>
        <taxon>campanulids</taxon>
        <taxon>Asterales</taxon>
        <taxon>Asteraceae</taxon>
        <taxon>Asteroideae</taxon>
        <taxon>Heliantheae alliance</taxon>
        <taxon>Heliantheae</taxon>
        <taxon>Ambrosia</taxon>
    </lineage>
</organism>
<comment type="caution">
    <text evidence="2">The sequence shown here is derived from an EMBL/GenBank/DDBJ whole genome shotgun (WGS) entry which is preliminary data.</text>
</comment>
<dbReference type="Proteomes" id="UP001206925">
    <property type="component" value="Unassembled WGS sequence"/>
</dbReference>
<reference evidence="2" key="1">
    <citation type="submission" date="2022-06" db="EMBL/GenBank/DDBJ databases">
        <title>Uncovering the hologenomic basis of an extraordinary plant invasion.</title>
        <authorList>
            <person name="Bieker V.C."/>
            <person name="Martin M.D."/>
            <person name="Gilbert T."/>
            <person name="Hodgins K."/>
            <person name="Battlay P."/>
            <person name="Petersen B."/>
            <person name="Wilson J."/>
        </authorList>
    </citation>
    <scope>NUCLEOTIDE SEQUENCE</scope>
    <source>
        <strain evidence="2">AA19_3_7</strain>
        <tissue evidence="2">Leaf</tissue>
    </source>
</reference>
<dbReference type="InterPro" id="IPR001611">
    <property type="entry name" value="Leu-rich_rpt"/>
</dbReference>
<gene>
    <name evidence="2" type="ORF">M8C21_012563</name>
</gene>
<dbReference type="InterPro" id="IPR017923">
    <property type="entry name" value="TFIIS_N"/>
</dbReference>
<accession>A0AAD5D524</accession>
<dbReference type="InterPro" id="IPR035441">
    <property type="entry name" value="TFIIS/LEDGF_dom_sf"/>
</dbReference>
<dbReference type="Pfam" id="PF08711">
    <property type="entry name" value="Med26"/>
    <property type="match status" value="1"/>
</dbReference>
<dbReference type="GO" id="GO:0009742">
    <property type="term" value="P:brassinosteroid mediated signaling pathway"/>
    <property type="evidence" value="ECO:0007669"/>
    <property type="project" value="InterPro"/>
</dbReference>
<keyword evidence="3" id="KW-1185">Reference proteome</keyword>
<evidence type="ECO:0000313" key="3">
    <source>
        <dbReference type="Proteomes" id="UP001206925"/>
    </source>
</evidence>
<dbReference type="AlphaFoldDB" id="A0AAD5D524"/>
<dbReference type="PROSITE" id="PS51450">
    <property type="entry name" value="LRR"/>
    <property type="match status" value="1"/>
</dbReference>
<feature type="domain" description="TFIIS N-terminal" evidence="1">
    <location>
        <begin position="230"/>
        <end position="266"/>
    </location>
</feature>
<dbReference type="GO" id="GO:0032784">
    <property type="term" value="P:regulation of DNA-templated transcription elongation"/>
    <property type="evidence" value="ECO:0007669"/>
    <property type="project" value="InterPro"/>
</dbReference>
<proteinExistence type="predicted"/>
<dbReference type="EMBL" id="JAMZMK010003787">
    <property type="protein sequence ID" value="KAI7754396.1"/>
    <property type="molecule type" value="Genomic_DNA"/>
</dbReference>
<name>A0AAD5D524_AMBAR</name>
<sequence>MASLQSAPTYLAGLHFSTVYATSTITNPFSSRIINQDLYVLLTIVSIKEDKHGKALGIVHNDGNRNTCRTKSTTSNPRPMQELPKPTLNKLDLEKPGVDDEIHGVAIKYEDSYQEMQETQSMDQMLKATRAYGSLNLSNRSLKLKSLKSLDVSNNLLCEIPNEVGPATALIKNMSKTKLNSDCATVSDESVVAQLPEESVKMSTMSEAFGFYDDQSSLELPIDIDQYDRREQLMKSGIGKVIMFLLRSNKETRSNRKLAIDLVDTWVCIIFMNNKGYASIFMNSKVSHLNVRIRK</sequence>
<dbReference type="PANTHER" id="PTHR47350">
    <property type="entry name" value="PROTEIN IWS1 HOMOLOG 1"/>
    <property type="match status" value="1"/>
</dbReference>
<evidence type="ECO:0000313" key="2">
    <source>
        <dbReference type="EMBL" id="KAI7754396.1"/>
    </source>
</evidence>
<dbReference type="PANTHER" id="PTHR47350:SF4">
    <property type="entry name" value="PROTEIN IWS1 HOMOLOG 1"/>
    <property type="match status" value="1"/>
</dbReference>
<protein>
    <recommendedName>
        <fullName evidence="1">TFIIS N-terminal domain-containing protein</fullName>
    </recommendedName>
</protein>
<dbReference type="Gene3D" id="1.20.930.10">
    <property type="entry name" value="Conserved domain common to transcription factors TFIIS, elongin A, CRSP70"/>
    <property type="match status" value="1"/>
</dbReference>